<proteinExistence type="predicted"/>
<dbReference type="Proteomes" id="UP000663844">
    <property type="component" value="Unassembled WGS sequence"/>
</dbReference>
<dbReference type="Pfam" id="PF25107">
    <property type="entry name" value="VWA7_N"/>
    <property type="match status" value="1"/>
</dbReference>
<name>A0A819YNT7_9BILA</name>
<dbReference type="InterPro" id="IPR056862">
    <property type="entry name" value="VWA7_N"/>
</dbReference>
<dbReference type="InterPro" id="IPR052577">
    <property type="entry name" value="VWA7"/>
</dbReference>
<sequence length="113" mass="12902">KLSAAHCDSEAFSNCSRRVIQLKQKIVNNTRTKYNDFTETRELLGQLLHTVQDFYSHSNWIEMGKTDINTLMGYNETIGTVTAPDQATCTSSGCKKIEKTCIRKFPFNNNIIY</sequence>
<dbReference type="EMBL" id="CAJOAZ010007189">
    <property type="protein sequence ID" value="CAF4156430.1"/>
    <property type="molecule type" value="Genomic_DNA"/>
</dbReference>
<dbReference type="PANTHER" id="PTHR14905">
    <property type="entry name" value="NG37"/>
    <property type="match status" value="1"/>
</dbReference>
<gene>
    <name evidence="2" type="ORF">OXD698_LOCUS38363</name>
</gene>
<evidence type="ECO:0000259" key="1">
    <source>
        <dbReference type="Pfam" id="PF25107"/>
    </source>
</evidence>
<accession>A0A819YNT7</accession>
<dbReference type="AlphaFoldDB" id="A0A819YNT7"/>
<reference evidence="2" key="1">
    <citation type="submission" date="2021-02" db="EMBL/GenBank/DDBJ databases">
        <authorList>
            <person name="Nowell W R."/>
        </authorList>
    </citation>
    <scope>NUCLEOTIDE SEQUENCE</scope>
</reference>
<feature type="domain" description="VWA7 N-terminal" evidence="1">
    <location>
        <begin position="4"/>
        <end position="95"/>
    </location>
</feature>
<comment type="caution">
    <text evidence="2">The sequence shown here is derived from an EMBL/GenBank/DDBJ whole genome shotgun (WGS) entry which is preliminary data.</text>
</comment>
<evidence type="ECO:0000313" key="3">
    <source>
        <dbReference type="Proteomes" id="UP000663844"/>
    </source>
</evidence>
<organism evidence="2 3">
    <name type="scientific">Adineta steineri</name>
    <dbReference type="NCBI Taxonomy" id="433720"/>
    <lineage>
        <taxon>Eukaryota</taxon>
        <taxon>Metazoa</taxon>
        <taxon>Spiralia</taxon>
        <taxon>Gnathifera</taxon>
        <taxon>Rotifera</taxon>
        <taxon>Eurotatoria</taxon>
        <taxon>Bdelloidea</taxon>
        <taxon>Adinetida</taxon>
        <taxon>Adinetidae</taxon>
        <taxon>Adineta</taxon>
    </lineage>
</organism>
<feature type="non-terminal residue" evidence="2">
    <location>
        <position position="113"/>
    </location>
</feature>
<dbReference type="PANTHER" id="PTHR14905:SF7">
    <property type="entry name" value="VON WILLEBRAND FACTOR A DOMAIN-CONTAINING PROTEIN 7"/>
    <property type="match status" value="1"/>
</dbReference>
<evidence type="ECO:0000313" key="2">
    <source>
        <dbReference type="EMBL" id="CAF4156430.1"/>
    </source>
</evidence>
<protein>
    <recommendedName>
        <fullName evidence="1">VWA7 N-terminal domain-containing protein</fullName>
    </recommendedName>
</protein>